<proteinExistence type="predicted"/>
<reference evidence="1 2" key="1">
    <citation type="submission" date="2020-09" db="EMBL/GenBank/DDBJ databases">
        <title>De no assembly of potato wild relative species, Solanum commersonii.</title>
        <authorList>
            <person name="Cho K."/>
        </authorList>
    </citation>
    <scope>NUCLEOTIDE SEQUENCE [LARGE SCALE GENOMIC DNA]</scope>
    <source>
        <strain evidence="1">LZ3.2</strain>
        <tissue evidence="1">Leaf</tissue>
    </source>
</reference>
<organism evidence="1 2">
    <name type="scientific">Solanum commersonii</name>
    <name type="common">Commerson's wild potato</name>
    <name type="synonym">Commerson's nightshade</name>
    <dbReference type="NCBI Taxonomy" id="4109"/>
    <lineage>
        <taxon>Eukaryota</taxon>
        <taxon>Viridiplantae</taxon>
        <taxon>Streptophyta</taxon>
        <taxon>Embryophyta</taxon>
        <taxon>Tracheophyta</taxon>
        <taxon>Spermatophyta</taxon>
        <taxon>Magnoliopsida</taxon>
        <taxon>eudicotyledons</taxon>
        <taxon>Gunneridae</taxon>
        <taxon>Pentapetalae</taxon>
        <taxon>asterids</taxon>
        <taxon>lamiids</taxon>
        <taxon>Solanales</taxon>
        <taxon>Solanaceae</taxon>
        <taxon>Solanoideae</taxon>
        <taxon>Solaneae</taxon>
        <taxon>Solanum</taxon>
    </lineage>
</organism>
<dbReference type="AlphaFoldDB" id="A0A9J5XDG8"/>
<sequence>MVVQANLRKGMIFQSKATMRSSTQATMNVASPLCLGLQDLKASSWAFPRVVLFTACREVSRESEPSWAALRKATALGTTSHTMSCGHHQWPH</sequence>
<comment type="caution">
    <text evidence="1">The sequence shown here is derived from an EMBL/GenBank/DDBJ whole genome shotgun (WGS) entry which is preliminary data.</text>
</comment>
<keyword evidence="2" id="KW-1185">Reference proteome</keyword>
<evidence type="ECO:0000313" key="1">
    <source>
        <dbReference type="EMBL" id="KAG5585262.1"/>
    </source>
</evidence>
<evidence type="ECO:0000313" key="2">
    <source>
        <dbReference type="Proteomes" id="UP000824120"/>
    </source>
</evidence>
<accession>A0A9J5XDG8</accession>
<dbReference type="Proteomes" id="UP000824120">
    <property type="component" value="Chromosome 9"/>
</dbReference>
<dbReference type="EMBL" id="JACXVP010000009">
    <property type="protein sequence ID" value="KAG5585262.1"/>
    <property type="molecule type" value="Genomic_DNA"/>
</dbReference>
<protein>
    <submittedName>
        <fullName evidence="1">Uncharacterized protein</fullName>
    </submittedName>
</protein>
<gene>
    <name evidence="1" type="ORF">H5410_045696</name>
</gene>
<name>A0A9J5XDG8_SOLCO</name>